<sequence>MSSLTRSPIFIDASYTRRFSSRITGNRFEYCSQTNSKSVFPVLIVDASSCESSYGVPMSSLERGSTTGSSLLGLTTPKAHATLAQSSRCPGRRRWRPPGPGTAALCATFIVGQLLVLEMAVRIPMGVAWSAVQQHPQIVIVKIIIGIQIPEHWESFFVDVVTQKQVDGFLTLGVDKRVAVKSFHALYHVARMRRPLVDLPVRLQSVDEMRPAVLQRNGVSVVVEHFCKDVDSVRVVLEVFFLDEPESVQLVTQRALANHKLRCVGSVETVDAVCATHSVLELCVAESLAVVEEPGGLERASSVVLQPFNHVLAPVLGRPRHVPGRVVELVVFRKKLVEILDAVFERAQQLCFARRLLALLDEVQDLHGSTVPFKQVVEMQSRGGVERVYDVDLDRRLGDPDIGRGFLRPRQRDRPAVLHKRRVARIIVEPCRWVVERRCEHVANNLLCFDLVCHVAAIVDSSFEEPGPSKMVRPSGYDGDVNLHVKDGNVYLVNKPVDNRLEPVVHPVERLKHGLEQKRVPNEPVMVLKRLDQVLFVQPKRLFLVAQKIHLQSVGQVVVIAVVERLAQIDVLERRDHVDGVVVRVDDDDVAVLDQSDRASLDGFRHNVANQESVRATRETAVGEKSNVFSESAMAFSKAGLVMMSSGVRPDRSSVFMDSPMLSHSAPFSADTAGDEDDPGSDMPITSAAEAMVLAVYIPPQDPGPGHEFRTMSCLCSSLIDLLRYWPYDWNAETTSSVLGTPAQVPEPGKMVPPVPHTGGSHTDTVGNTNRVELHGFQAGLFHGLATPVVQVHQVDIARVSRPPHRPNTNLALGKVLVLESGSIQHGLRSTLRLGRGQNRGTRSINGVSTAATVKMCLCKSNPHLQSAVDPAFAQLLRDDPRNRHQLSTPTHVPLALSRERGIIDIVLQLFALSVVQVAPENNQRINCVQELNVSRGLGRVSDSDCVEKGRPILLCGQLGARVDPRCLELHNVQFLGLRIRLPQRENSVHCPFRVHKHVEKDHRLLHKLTILEQNPRVLRAQHLLGVHLGIEWNVQHSRELERDPVQQRIVLSFVVVSKHAIDFLFGDIVVTDPSSENFIPLSIE</sequence>
<dbReference type="GeneID" id="70233016"/>
<protein>
    <submittedName>
        <fullName evidence="1">Uncharacterized protein</fullName>
    </submittedName>
</protein>
<evidence type="ECO:0000313" key="2">
    <source>
        <dbReference type="Proteomes" id="UP000769157"/>
    </source>
</evidence>
<comment type="caution">
    <text evidence="1">The sequence shown here is derived from an EMBL/GenBank/DDBJ whole genome shotgun (WGS) entry which is preliminary data.</text>
</comment>
<reference evidence="1" key="2">
    <citation type="submission" date="2021-01" db="EMBL/GenBank/DDBJ databases">
        <authorList>
            <person name="Schikora-Tamarit M.A."/>
        </authorList>
    </citation>
    <scope>NUCLEOTIDE SEQUENCE</scope>
    <source>
        <strain evidence="1">CBS6075</strain>
    </source>
</reference>
<name>A0A9P8T8Q3_9ASCO</name>
<dbReference type="RefSeq" id="XP_046063958.1">
    <property type="nucleotide sequence ID" value="XM_046201768.1"/>
</dbReference>
<gene>
    <name evidence="1" type="ORF">OGAPHI_001048</name>
</gene>
<accession>A0A9P8T8Q3</accession>
<dbReference type="AlphaFoldDB" id="A0A9P8T8Q3"/>
<proteinExistence type="predicted"/>
<evidence type="ECO:0000313" key="1">
    <source>
        <dbReference type="EMBL" id="KAH3670533.1"/>
    </source>
</evidence>
<dbReference type="Proteomes" id="UP000769157">
    <property type="component" value="Unassembled WGS sequence"/>
</dbReference>
<organism evidence="1 2">
    <name type="scientific">Ogataea philodendri</name>
    <dbReference type="NCBI Taxonomy" id="1378263"/>
    <lineage>
        <taxon>Eukaryota</taxon>
        <taxon>Fungi</taxon>
        <taxon>Dikarya</taxon>
        <taxon>Ascomycota</taxon>
        <taxon>Saccharomycotina</taxon>
        <taxon>Pichiomycetes</taxon>
        <taxon>Pichiales</taxon>
        <taxon>Pichiaceae</taxon>
        <taxon>Ogataea</taxon>
    </lineage>
</organism>
<dbReference type="EMBL" id="JAEUBE010000087">
    <property type="protein sequence ID" value="KAH3670533.1"/>
    <property type="molecule type" value="Genomic_DNA"/>
</dbReference>
<keyword evidence="2" id="KW-1185">Reference proteome</keyword>
<reference evidence="1" key="1">
    <citation type="journal article" date="2021" name="Open Biol.">
        <title>Shared evolutionary footprints suggest mitochondrial oxidative damage underlies multiple complex I losses in fungi.</title>
        <authorList>
            <person name="Schikora-Tamarit M.A."/>
            <person name="Marcet-Houben M."/>
            <person name="Nosek J."/>
            <person name="Gabaldon T."/>
        </authorList>
    </citation>
    <scope>NUCLEOTIDE SEQUENCE</scope>
    <source>
        <strain evidence="1">CBS6075</strain>
    </source>
</reference>